<dbReference type="Gene3D" id="1.25.40.270">
    <property type="entry name" value="Vacuolar protein sorting-associated protein vta1"/>
    <property type="match status" value="1"/>
</dbReference>
<proteinExistence type="predicted"/>
<sequence length="336" mass="38364">MSNEIVPVDDPIEEPKPNKKPVVYDEDEGSKGVVKSLTYYGESSSSGSGGYVPEVFNSESLPSTLASEIQRFLRVANMLEWKAARVAYLCRFHAFEIAHNLDRNSTGRKVRQFKTMLLQRLERDEETSKTKRKEQSDSRELKRVYDENRRYISQHAEAFDLENSHGEKLLDACRIASVLYDVLKAVIAGPQALADRESIQARTELFAYNILPLDHGGIQQAIMKFPELEKLVNFAVNFNISIYIHVDMWLQGIDCSQTNELLQIKVAIQVIRNVRGLPSTQNLPKRGTFIDCFEFLQYSFGFQKENVANQREHLVLLLANVLSRHSRKQALALKVI</sequence>
<accession>A0A0B0P9J8</accession>
<keyword evidence="6" id="KW-1185">Reference proteome</keyword>
<gene>
    <name evidence="5" type="ORF">F383_00203</name>
</gene>
<dbReference type="Pfam" id="PF04652">
    <property type="entry name" value="Vta1"/>
    <property type="match status" value="1"/>
</dbReference>
<feature type="region of interest" description="Disordered" evidence="3">
    <location>
        <begin position="1"/>
        <end position="27"/>
    </location>
</feature>
<dbReference type="PANTHER" id="PTHR12741">
    <property type="entry name" value="LYST-INTERACTING PROTEIN LIP5 DOPAMINE RESPONSIVE PROTEIN DRG-1"/>
    <property type="match status" value="1"/>
</dbReference>
<feature type="domain" description="Vta1/callose synthase N-terminal" evidence="4">
    <location>
        <begin position="69"/>
        <end position="202"/>
    </location>
</feature>
<dbReference type="InterPro" id="IPR039431">
    <property type="entry name" value="Vta1/CALS_N"/>
</dbReference>
<dbReference type="GO" id="GO:0005886">
    <property type="term" value="C:plasma membrane"/>
    <property type="evidence" value="ECO:0007669"/>
    <property type="project" value="TreeGrafter"/>
</dbReference>
<keyword evidence="2" id="KW-0472">Membrane</keyword>
<protein>
    <submittedName>
        <fullName evidence="5">Putative callose synthase 8-like protein</fullName>
    </submittedName>
</protein>
<dbReference type="AlphaFoldDB" id="A0A0B0P9J8"/>
<dbReference type="PANTHER" id="PTHR12741:SF22">
    <property type="entry name" value="CALLOSE SYNTHASE 8-RELATED"/>
    <property type="match status" value="1"/>
</dbReference>
<evidence type="ECO:0000256" key="1">
    <source>
        <dbReference type="ARBA" id="ARBA00004308"/>
    </source>
</evidence>
<dbReference type="GO" id="GO:0012505">
    <property type="term" value="C:endomembrane system"/>
    <property type="evidence" value="ECO:0007669"/>
    <property type="project" value="UniProtKB-SubCell"/>
</dbReference>
<comment type="subcellular location">
    <subcellularLocation>
        <location evidence="1">Endomembrane system</location>
    </subcellularLocation>
</comment>
<evidence type="ECO:0000313" key="6">
    <source>
        <dbReference type="Proteomes" id="UP000032142"/>
    </source>
</evidence>
<name>A0A0B0P9J8_GOSAR</name>
<organism evidence="5 6">
    <name type="scientific">Gossypium arboreum</name>
    <name type="common">Tree cotton</name>
    <name type="synonym">Gossypium nanking</name>
    <dbReference type="NCBI Taxonomy" id="29729"/>
    <lineage>
        <taxon>Eukaryota</taxon>
        <taxon>Viridiplantae</taxon>
        <taxon>Streptophyta</taxon>
        <taxon>Embryophyta</taxon>
        <taxon>Tracheophyta</taxon>
        <taxon>Spermatophyta</taxon>
        <taxon>Magnoliopsida</taxon>
        <taxon>eudicotyledons</taxon>
        <taxon>Gunneridae</taxon>
        <taxon>Pentapetalae</taxon>
        <taxon>rosids</taxon>
        <taxon>malvids</taxon>
        <taxon>Malvales</taxon>
        <taxon>Malvaceae</taxon>
        <taxon>Malvoideae</taxon>
        <taxon>Gossypium</taxon>
    </lineage>
</organism>
<dbReference type="InterPro" id="IPR023175">
    <property type="entry name" value="Vta1/CALS_N_sf"/>
</dbReference>
<evidence type="ECO:0000313" key="5">
    <source>
        <dbReference type="EMBL" id="KHG23373.1"/>
    </source>
</evidence>
<dbReference type="EMBL" id="KN424905">
    <property type="protein sequence ID" value="KHG23373.1"/>
    <property type="molecule type" value="Genomic_DNA"/>
</dbReference>
<evidence type="ECO:0000256" key="3">
    <source>
        <dbReference type="SAM" id="MobiDB-lite"/>
    </source>
</evidence>
<evidence type="ECO:0000256" key="2">
    <source>
        <dbReference type="ARBA" id="ARBA00023136"/>
    </source>
</evidence>
<evidence type="ECO:0000259" key="4">
    <source>
        <dbReference type="Pfam" id="PF04652"/>
    </source>
</evidence>
<reference evidence="6" key="1">
    <citation type="submission" date="2014-09" db="EMBL/GenBank/DDBJ databases">
        <authorList>
            <person name="Mudge J."/>
            <person name="Ramaraj T."/>
            <person name="Lindquist I.E."/>
            <person name="Bharti A.K."/>
            <person name="Sundararajan A."/>
            <person name="Cameron C.T."/>
            <person name="Woodward J.E."/>
            <person name="May G.D."/>
            <person name="Brubaker C."/>
            <person name="Broadhvest J."/>
            <person name="Wilkins T.A."/>
        </authorList>
    </citation>
    <scope>NUCLEOTIDE SEQUENCE</scope>
    <source>
        <strain evidence="6">cv. AKA8401</strain>
    </source>
</reference>
<dbReference type="GO" id="GO:0046527">
    <property type="term" value="F:glucosyltransferase activity"/>
    <property type="evidence" value="ECO:0007669"/>
    <property type="project" value="TreeGrafter"/>
</dbReference>
<dbReference type="Proteomes" id="UP000032142">
    <property type="component" value="Unassembled WGS sequence"/>
</dbReference>